<accession>A0A9R0VGR8</accession>
<dbReference type="PROSITE" id="PS51375">
    <property type="entry name" value="PPR"/>
    <property type="match status" value="4"/>
</dbReference>
<organism evidence="6 7">
    <name type="scientific">Triticum turgidum subsp. durum</name>
    <name type="common">Durum wheat</name>
    <name type="synonym">Triticum durum</name>
    <dbReference type="NCBI Taxonomy" id="4567"/>
    <lineage>
        <taxon>Eukaryota</taxon>
        <taxon>Viridiplantae</taxon>
        <taxon>Streptophyta</taxon>
        <taxon>Embryophyta</taxon>
        <taxon>Tracheophyta</taxon>
        <taxon>Spermatophyta</taxon>
        <taxon>Magnoliopsida</taxon>
        <taxon>Liliopsida</taxon>
        <taxon>Poales</taxon>
        <taxon>Poaceae</taxon>
        <taxon>BOP clade</taxon>
        <taxon>Pooideae</taxon>
        <taxon>Triticodae</taxon>
        <taxon>Triticeae</taxon>
        <taxon>Triticinae</taxon>
        <taxon>Triticum</taxon>
    </lineage>
</organism>
<dbReference type="InterPro" id="IPR002885">
    <property type="entry name" value="PPR_rpt"/>
</dbReference>
<keyword evidence="7" id="KW-1185">Reference proteome</keyword>
<feature type="repeat" description="PPR" evidence="4">
    <location>
        <begin position="296"/>
        <end position="330"/>
    </location>
</feature>
<dbReference type="PANTHER" id="PTHR47926:SF347">
    <property type="entry name" value="PENTATRICOPEPTIDE REPEAT-CONTAINING PROTEIN"/>
    <property type="match status" value="1"/>
</dbReference>
<gene>
    <name evidence="6" type="ORF">TRITD_3Av1G034050</name>
</gene>
<dbReference type="FunFam" id="1.25.40.10:FF:000325">
    <property type="entry name" value="Pentatricopeptide repeat-containing protein At4g14820"/>
    <property type="match status" value="1"/>
</dbReference>
<evidence type="ECO:0000313" key="6">
    <source>
        <dbReference type="EMBL" id="VAH57821.1"/>
    </source>
</evidence>
<sequence>MLLLKLLPPWLVLLTLGLTRMTKLSILMETRAPPLEGLSRHHKQVHAHLLRRGHPFPPAEHAEPDRAYLSVLRAATATPVLALAACACLRRAGLPAPGRHALPALLRAAARARCADSVGQAHALAVRVGAEDDGFIGTALVGAYAACRRVADARRMFEVMPDRDLVAWGVMLDSYCQTQDYREALLLLNKLKRSRMVPDQVILATVLSACGHTRHLRSGKVIHSYILVSDIFIDARLSSALLNMYANCADMEMAKKLYSGMQRKDMISSTVMVRGYAKNGKIDIARSIFNCMMEKDVVSWSAMIAGYAENNQPSEALILFKDMQECGVCPDEITLLSVISACANICSLDKARWIHSFVLNNGFCKILSICNALINMFSKCGSLTLALNVFNAMPRKNVITWTSMISAFAMHGDGKSALALFDKMKSEGVEPNGVTFLGLLFACCHAGLVDEGRSLFECMVQEYMIEPKHEHYGCMVDLMGKAKLLQEAVDLIKSMHVRPNVAVWGSLLAACWMHGDLELGAFSARKILELDPNHNGAYVFLSNMHAKSGDWNNAREARGVIEGHRVSKETSCSRVELNGIVHDFGAGGEKHQENHRTVLKFSGVISK</sequence>
<dbReference type="GO" id="GO:0009451">
    <property type="term" value="P:RNA modification"/>
    <property type="evidence" value="ECO:0007669"/>
    <property type="project" value="InterPro"/>
</dbReference>
<dbReference type="Gene3D" id="1.25.40.10">
    <property type="entry name" value="Tetratricopeptide repeat domain"/>
    <property type="match status" value="3"/>
</dbReference>
<evidence type="ECO:0000256" key="1">
    <source>
        <dbReference type="ARBA" id="ARBA00006643"/>
    </source>
</evidence>
<feature type="repeat" description="PPR" evidence="4">
    <location>
        <begin position="397"/>
        <end position="431"/>
    </location>
</feature>
<dbReference type="InterPro" id="IPR046848">
    <property type="entry name" value="E_motif"/>
</dbReference>
<dbReference type="AlphaFoldDB" id="A0A9R0VGR8"/>
<dbReference type="OMA" id="MYANCAM"/>
<dbReference type="InterPro" id="IPR011990">
    <property type="entry name" value="TPR-like_helical_dom_sf"/>
</dbReference>
<evidence type="ECO:0000313" key="7">
    <source>
        <dbReference type="Proteomes" id="UP000324705"/>
    </source>
</evidence>
<reference evidence="6 7" key="1">
    <citation type="submission" date="2017-09" db="EMBL/GenBank/DDBJ databases">
        <authorList>
            <consortium name="International Durum Wheat Genome Sequencing Consortium (IDWGSC)"/>
            <person name="Milanesi L."/>
        </authorList>
    </citation>
    <scope>NUCLEOTIDE SEQUENCE [LARGE SCALE GENOMIC DNA]</scope>
    <source>
        <strain evidence="7">cv. Svevo</strain>
    </source>
</reference>
<feature type="repeat" description="PPR" evidence="4">
    <location>
        <begin position="164"/>
        <end position="198"/>
    </location>
</feature>
<evidence type="ECO:0000256" key="5">
    <source>
        <dbReference type="SAM" id="SignalP"/>
    </source>
</evidence>
<dbReference type="GO" id="GO:0003723">
    <property type="term" value="F:RNA binding"/>
    <property type="evidence" value="ECO:0007669"/>
    <property type="project" value="InterPro"/>
</dbReference>
<dbReference type="Gramene" id="TRITD3Av1G034050.1">
    <property type="protein sequence ID" value="TRITD3Av1G034050.1"/>
    <property type="gene ID" value="TRITD3Av1G034050"/>
</dbReference>
<keyword evidence="5" id="KW-0732">Signal</keyword>
<dbReference type="EMBL" id="LT934115">
    <property type="protein sequence ID" value="VAH57821.1"/>
    <property type="molecule type" value="Genomic_DNA"/>
</dbReference>
<evidence type="ECO:0008006" key="8">
    <source>
        <dbReference type="Google" id="ProtNLM"/>
    </source>
</evidence>
<dbReference type="Pfam" id="PF01535">
    <property type="entry name" value="PPR"/>
    <property type="match status" value="3"/>
</dbReference>
<dbReference type="FunFam" id="1.25.40.10:FF:000348">
    <property type="entry name" value="Pentatricopeptide repeat-containing protein chloroplastic"/>
    <property type="match status" value="1"/>
</dbReference>
<dbReference type="Pfam" id="PF20431">
    <property type="entry name" value="E_motif"/>
    <property type="match status" value="1"/>
</dbReference>
<evidence type="ECO:0000256" key="4">
    <source>
        <dbReference type="PROSITE-ProRule" id="PRU00708"/>
    </source>
</evidence>
<comment type="similarity">
    <text evidence="1">Belongs to the PPR family. PCMP-H subfamily.</text>
</comment>
<keyword evidence="3" id="KW-0809">Transit peptide</keyword>
<proteinExistence type="inferred from homology"/>
<keyword evidence="2" id="KW-0677">Repeat</keyword>
<dbReference type="SUPFAM" id="SSF48452">
    <property type="entry name" value="TPR-like"/>
    <property type="match status" value="2"/>
</dbReference>
<dbReference type="InterPro" id="IPR046960">
    <property type="entry name" value="PPR_At4g14850-like_plant"/>
</dbReference>
<protein>
    <recommendedName>
        <fullName evidence="8">Pentatricopeptide repeat-containing protein</fullName>
    </recommendedName>
</protein>
<evidence type="ECO:0000256" key="3">
    <source>
        <dbReference type="ARBA" id="ARBA00022946"/>
    </source>
</evidence>
<dbReference type="NCBIfam" id="TIGR00756">
    <property type="entry name" value="PPR"/>
    <property type="match status" value="4"/>
</dbReference>
<feature type="repeat" description="PPR" evidence="4">
    <location>
        <begin position="265"/>
        <end position="295"/>
    </location>
</feature>
<name>A0A9R0VGR8_TRITD</name>
<dbReference type="Pfam" id="PF13041">
    <property type="entry name" value="PPR_2"/>
    <property type="match status" value="2"/>
</dbReference>
<dbReference type="PANTHER" id="PTHR47926">
    <property type="entry name" value="PENTATRICOPEPTIDE REPEAT-CONTAINING PROTEIN"/>
    <property type="match status" value="1"/>
</dbReference>
<feature type="signal peptide" evidence="5">
    <location>
        <begin position="1"/>
        <end position="17"/>
    </location>
</feature>
<dbReference type="Proteomes" id="UP000324705">
    <property type="component" value="Chromosome 3A"/>
</dbReference>
<evidence type="ECO:0000256" key="2">
    <source>
        <dbReference type="ARBA" id="ARBA00022737"/>
    </source>
</evidence>
<feature type="chain" id="PRO_5040452497" description="Pentatricopeptide repeat-containing protein" evidence="5">
    <location>
        <begin position="18"/>
        <end position="607"/>
    </location>
</feature>